<dbReference type="SUPFAM" id="SSF48371">
    <property type="entry name" value="ARM repeat"/>
    <property type="match status" value="1"/>
</dbReference>
<evidence type="ECO:0000313" key="8">
    <source>
        <dbReference type="Proteomes" id="UP001497497"/>
    </source>
</evidence>
<dbReference type="Pfam" id="PF09759">
    <property type="entry name" value="Atx10homo_assoc"/>
    <property type="match status" value="1"/>
</dbReference>
<gene>
    <name evidence="7" type="ORF">GSLYS_00018314001</name>
</gene>
<dbReference type="InterPro" id="IPR011989">
    <property type="entry name" value="ARM-like"/>
</dbReference>
<comment type="function">
    <text evidence="5">May play a role in the regulation of cytokinesis. May play a role in signaling by stimulating protein glycosylation. Induces neuritogenesis by activating the Ras-MAP kinase pathway and is necessary for the survival of cerebellar neurons. Does not appear to play a major role in ciliogenesis.</text>
</comment>
<comment type="similarity">
    <text evidence="1">Belongs to the ataxin-10 family.</text>
</comment>
<accession>A0AAV2ID20</accession>
<keyword evidence="3" id="KW-0132">Cell division</keyword>
<evidence type="ECO:0000256" key="5">
    <source>
        <dbReference type="ARBA" id="ARBA00045173"/>
    </source>
</evidence>
<name>A0AAV2ID20_LYMST</name>
<feature type="domain" description="Ataxin-10" evidence="6">
    <location>
        <begin position="374"/>
        <end position="471"/>
    </location>
</feature>
<evidence type="ECO:0000256" key="4">
    <source>
        <dbReference type="ARBA" id="ARBA00023306"/>
    </source>
</evidence>
<dbReference type="Proteomes" id="UP001497497">
    <property type="component" value="Unassembled WGS sequence"/>
</dbReference>
<dbReference type="PANTHER" id="PTHR13255">
    <property type="entry name" value="ATAXIN-10"/>
    <property type="match status" value="1"/>
</dbReference>
<dbReference type="PANTHER" id="PTHR13255:SF0">
    <property type="entry name" value="ATAXIN-10"/>
    <property type="match status" value="1"/>
</dbReference>
<organism evidence="7 8">
    <name type="scientific">Lymnaea stagnalis</name>
    <name type="common">Great pond snail</name>
    <name type="synonym">Helix stagnalis</name>
    <dbReference type="NCBI Taxonomy" id="6523"/>
    <lineage>
        <taxon>Eukaryota</taxon>
        <taxon>Metazoa</taxon>
        <taxon>Spiralia</taxon>
        <taxon>Lophotrochozoa</taxon>
        <taxon>Mollusca</taxon>
        <taxon>Gastropoda</taxon>
        <taxon>Heterobranchia</taxon>
        <taxon>Euthyneura</taxon>
        <taxon>Panpulmonata</taxon>
        <taxon>Hygrophila</taxon>
        <taxon>Lymnaeoidea</taxon>
        <taxon>Lymnaeidae</taxon>
        <taxon>Lymnaea</taxon>
    </lineage>
</organism>
<dbReference type="AlphaFoldDB" id="A0AAV2ID20"/>
<dbReference type="InterPro" id="IPR019156">
    <property type="entry name" value="Ataxin-10_domain"/>
</dbReference>
<proteinExistence type="inferred from homology"/>
<dbReference type="EMBL" id="CAXITT010000651">
    <property type="protein sequence ID" value="CAL1544831.1"/>
    <property type="molecule type" value="Genomic_DNA"/>
</dbReference>
<dbReference type="GO" id="GO:0031175">
    <property type="term" value="P:neuron projection development"/>
    <property type="evidence" value="ECO:0007669"/>
    <property type="project" value="TreeGrafter"/>
</dbReference>
<dbReference type="InterPro" id="IPR016024">
    <property type="entry name" value="ARM-type_fold"/>
</dbReference>
<evidence type="ECO:0000259" key="6">
    <source>
        <dbReference type="Pfam" id="PF09759"/>
    </source>
</evidence>
<dbReference type="InterPro" id="IPR051374">
    <property type="entry name" value="Ataxin-10/CTR86_families"/>
</dbReference>
<evidence type="ECO:0000256" key="2">
    <source>
        <dbReference type="ARBA" id="ARBA00018804"/>
    </source>
</evidence>
<evidence type="ECO:0000256" key="3">
    <source>
        <dbReference type="ARBA" id="ARBA00022618"/>
    </source>
</evidence>
<keyword evidence="4" id="KW-0131">Cell cycle</keyword>
<keyword evidence="8" id="KW-1185">Reference proteome</keyword>
<evidence type="ECO:0000313" key="7">
    <source>
        <dbReference type="EMBL" id="CAL1544831.1"/>
    </source>
</evidence>
<dbReference type="GO" id="GO:0051301">
    <property type="term" value="P:cell division"/>
    <property type="evidence" value="ECO:0007669"/>
    <property type="project" value="UniProtKB-KW"/>
</dbReference>
<sequence>MDDILSLTEICVRSCNTNDWEKARTYLQKTLANESGLKSVVPGTFLQSMNEVLKSLSEKISHNDDKISKPVQACAAECFRCLRQACALNSELQKTLSSCLDILENTKIITERIISVDAHKDNENVLKCAAQFLGNACVSNTANQKIIWELFLNQFRLFLHHADSKVCDYTCMVVHTCLTTVAKSDQCLLTSASAQDIVLTCIEATAQKDVEWGLYVLEDMLRNDLFLPKLYSRMGHKERLLLMEVMLAEMIELPDDGSGGELNPAQFAISQANLQFLAEDVKKECNLILKLKTPESTDQEMALVIAKELEIISIAAQHLAMYPGIQQDSELLSSAVNLLRSINDIGKSGDNVFSREEKASGMDNIDPHHPVFGLKKDLIRLIANMVYKHRSNQDLVRTLDGIPLLLDLTMMDCHNPFITQWVVLALRNLVENNKENRQVLSGMSLQGMAGHIATLREAGIHTELRGGKIVVKPVED</sequence>
<evidence type="ECO:0000256" key="1">
    <source>
        <dbReference type="ARBA" id="ARBA00008384"/>
    </source>
</evidence>
<dbReference type="Gene3D" id="1.25.10.10">
    <property type="entry name" value="Leucine-rich Repeat Variant"/>
    <property type="match status" value="2"/>
</dbReference>
<dbReference type="GO" id="GO:0005829">
    <property type="term" value="C:cytosol"/>
    <property type="evidence" value="ECO:0007669"/>
    <property type="project" value="TreeGrafter"/>
</dbReference>
<reference evidence="7 8" key="1">
    <citation type="submission" date="2024-04" db="EMBL/GenBank/DDBJ databases">
        <authorList>
            <consortium name="Genoscope - CEA"/>
            <person name="William W."/>
        </authorList>
    </citation>
    <scope>NUCLEOTIDE SEQUENCE [LARGE SCALE GENOMIC DNA]</scope>
</reference>
<comment type="caution">
    <text evidence="7">The sequence shown here is derived from an EMBL/GenBank/DDBJ whole genome shotgun (WGS) entry which is preliminary data.</text>
</comment>
<protein>
    <recommendedName>
        <fullName evidence="2">Ataxin-10</fullName>
    </recommendedName>
</protein>